<sequence length="171" mass="20852">MWYSKYMTFFDKIKLKFWHFIYMFFIPVQKFLLKYGIIYHQVQRQRYHIGWLAKGKTLEELKLHLHSNWGFGNHFVAWTDNGQVLSWRKLTDFQDQYHLRVFKDGEIRGHFEFTPEAHPIEHLEEKGEVDKKEDFLKFLGSFVVQKKYISHLVMDPNAYNPESEIVMEEKK</sequence>
<dbReference type="EMBL" id="PCTI01000029">
    <property type="protein sequence ID" value="PIP68970.1"/>
    <property type="molecule type" value="Genomic_DNA"/>
</dbReference>
<name>A0A2H0CHZ5_9BACT</name>
<organism evidence="2 3">
    <name type="scientific">Candidatus Nomurabacteria bacterium CG22_combo_CG10-13_8_21_14_all_32_8</name>
    <dbReference type="NCBI Taxonomy" id="1974732"/>
    <lineage>
        <taxon>Bacteria</taxon>
        <taxon>Candidatus Nomuraibacteriota</taxon>
    </lineage>
</organism>
<reference evidence="2 3" key="1">
    <citation type="submission" date="2017-09" db="EMBL/GenBank/DDBJ databases">
        <title>Depth-based differentiation of microbial function through sediment-hosted aquifers and enrichment of novel symbionts in the deep terrestrial subsurface.</title>
        <authorList>
            <person name="Probst A.J."/>
            <person name="Ladd B."/>
            <person name="Jarett J.K."/>
            <person name="Geller-Mcgrath D.E."/>
            <person name="Sieber C.M."/>
            <person name="Emerson J.B."/>
            <person name="Anantharaman K."/>
            <person name="Thomas B.C."/>
            <person name="Malmstrom R."/>
            <person name="Stieglmeier M."/>
            <person name="Klingl A."/>
            <person name="Woyke T."/>
            <person name="Ryan C.M."/>
            <person name="Banfield J.F."/>
        </authorList>
    </citation>
    <scope>NUCLEOTIDE SEQUENCE [LARGE SCALE GENOMIC DNA]</scope>
    <source>
        <strain evidence="2">CG22_combo_CG10-13_8_21_14_all_32_8</strain>
    </source>
</reference>
<protein>
    <submittedName>
        <fullName evidence="2">Uncharacterized protein</fullName>
    </submittedName>
</protein>
<accession>A0A2H0CHZ5</accession>
<evidence type="ECO:0000256" key="1">
    <source>
        <dbReference type="SAM" id="Phobius"/>
    </source>
</evidence>
<keyword evidence="1" id="KW-1133">Transmembrane helix</keyword>
<evidence type="ECO:0000313" key="3">
    <source>
        <dbReference type="Proteomes" id="UP000229176"/>
    </source>
</evidence>
<gene>
    <name evidence="2" type="ORF">COW91_01930</name>
</gene>
<dbReference type="AlphaFoldDB" id="A0A2H0CHZ5"/>
<keyword evidence="1" id="KW-0472">Membrane</keyword>
<dbReference type="Proteomes" id="UP000229176">
    <property type="component" value="Unassembled WGS sequence"/>
</dbReference>
<feature type="transmembrane region" description="Helical" evidence="1">
    <location>
        <begin position="20"/>
        <end position="38"/>
    </location>
</feature>
<evidence type="ECO:0000313" key="2">
    <source>
        <dbReference type="EMBL" id="PIP68970.1"/>
    </source>
</evidence>
<proteinExistence type="predicted"/>
<comment type="caution">
    <text evidence="2">The sequence shown here is derived from an EMBL/GenBank/DDBJ whole genome shotgun (WGS) entry which is preliminary data.</text>
</comment>
<keyword evidence="1" id="KW-0812">Transmembrane</keyword>